<dbReference type="InterPro" id="IPR042115">
    <property type="entry name" value="PriA_3primeBD_sf"/>
</dbReference>
<comment type="subunit">
    <text evidence="12">Component of the replication restart primosome.</text>
</comment>
<dbReference type="Pfam" id="PF18319">
    <property type="entry name" value="Zn_ribbon_PriA"/>
    <property type="match status" value="1"/>
</dbReference>
<comment type="similarity">
    <text evidence="12">Belongs to the helicase family. PriA subfamily.</text>
</comment>
<reference evidence="14 15" key="1">
    <citation type="submission" date="2019-02" db="EMBL/GenBank/DDBJ databases">
        <title>Deep-cultivation of Planctomycetes and their phenomic and genomic characterization uncovers novel biology.</title>
        <authorList>
            <person name="Wiegand S."/>
            <person name="Jogler M."/>
            <person name="Boedeker C."/>
            <person name="Pinto D."/>
            <person name="Vollmers J."/>
            <person name="Rivas-Marin E."/>
            <person name="Kohn T."/>
            <person name="Peeters S.H."/>
            <person name="Heuer A."/>
            <person name="Rast P."/>
            <person name="Oberbeckmann S."/>
            <person name="Bunk B."/>
            <person name="Jeske O."/>
            <person name="Meyerdierks A."/>
            <person name="Storesund J.E."/>
            <person name="Kallscheuer N."/>
            <person name="Luecker S."/>
            <person name="Lage O.M."/>
            <person name="Pohl T."/>
            <person name="Merkel B.J."/>
            <person name="Hornburger P."/>
            <person name="Mueller R.-W."/>
            <person name="Bruemmer F."/>
            <person name="Labrenz M."/>
            <person name="Spormann A.M."/>
            <person name="Op den Camp H."/>
            <person name="Overmann J."/>
            <person name="Amann R."/>
            <person name="Jetten M.S.M."/>
            <person name="Mascher T."/>
            <person name="Medema M.H."/>
            <person name="Devos D.P."/>
            <person name="Kaster A.-K."/>
            <person name="Ovreas L."/>
            <person name="Rohde M."/>
            <person name="Galperin M.Y."/>
            <person name="Jogler C."/>
        </authorList>
    </citation>
    <scope>NUCLEOTIDE SEQUENCE [LARGE SCALE GENOMIC DNA]</scope>
    <source>
        <strain evidence="14 15">I41</strain>
    </source>
</reference>
<evidence type="ECO:0000313" key="15">
    <source>
        <dbReference type="Proteomes" id="UP000317909"/>
    </source>
</evidence>
<evidence type="ECO:0000256" key="11">
    <source>
        <dbReference type="ARBA" id="ARBA00048988"/>
    </source>
</evidence>
<dbReference type="PANTHER" id="PTHR30580">
    <property type="entry name" value="PRIMOSOMAL PROTEIN N"/>
    <property type="match status" value="1"/>
</dbReference>
<dbReference type="PANTHER" id="PTHR30580:SF0">
    <property type="entry name" value="PRIMOSOMAL PROTEIN N"/>
    <property type="match status" value="1"/>
</dbReference>
<evidence type="ECO:0000256" key="4">
    <source>
        <dbReference type="ARBA" id="ARBA00022741"/>
    </source>
</evidence>
<feature type="binding site" evidence="12">
    <location>
        <position position="503"/>
    </location>
    <ligand>
        <name>Zn(2+)</name>
        <dbReference type="ChEBI" id="CHEBI:29105"/>
        <label>2</label>
    </ligand>
</feature>
<comment type="catalytic activity">
    <reaction evidence="12">
        <text>Couples ATP hydrolysis with the unwinding of duplex DNA by translocating in the 3'-5' direction.</text>
        <dbReference type="EC" id="5.6.2.4"/>
    </reaction>
</comment>
<dbReference type="InterPro" id="IPR014001">
    <property type="entry name" value="Helicase_ATP-bd"/>
</dbReference>
<dbReference type="KEGG" id="llh:I41_11780"/>
<feature type="binding site" evidence="12">
    <location>
        <position position="485"/>
    </location>
    <ligand>
        <name>Zn(2+)</name>
        <dbReference type="ChEBI" id="CHEBI:29105"/>
        <label>2</label>
    </ligand>
</feature>
<keyword evidence="4 12" id="KW-0547">Nucleotide-binding</keyword>
<dbReference type="FunFam" id="3.40.50.300:FF:000489">
    <property type="entry name" value="Primosome assembly protein PriA"/>
    <property type="match status" value="1"/>
</dbReference>
<feature type="binding site" evidence="12">
    <location>
        <position position="473"/>
    </location>
    <ligand>
        <name>Zn(2+)</name>
        <dbReference type="ChEBI" id="CHEBI:29105"/>
        <label>1</label>
    </ligand>
</feature>
<dbReference type="EC" id="5.6.2.4" evidence="12"/>
<keyword evidence="15" id="KW-1185">Reference proteome</keyword>
<keyword evidence="2 12" id="KW-0235">DNA replication</keyword>
<keyword evidence="10 12" id="KW-0413">Isomerase</keyword>
<dbReference type="GO" id="GO:0005524">
    <property type="term" value="F:ATP binding"/>
    <property type="evidence" value="ECO:0007669"/>
    <property type="project" value="UniProtKB-UniRule"/>
</dbReference>
<feature type="binding site" evidence="12">
    <location>
        <position position="516"/>
    </location>
    <ligand>
        <name>Zn(2+)</name>
        <dbReference type="ChEBI" id="CHEBI:29105"/>
        <label>1</label>
    </ligand>
</feature>
<dbReference type="SUPFAM" id="SSF52540">
    <property type="entry name" value="P-loop containing nucleoside triphosphate hydrolases"/>
    <property type="match status" value="2"/>
</dbReference>
<feature type="binding site" evidence="12">
    <location>
        <position position="476"/>
    </location>
    <ligand>
        <name>Zn(2+)</name>
        <dbReference type="ChEBI" id="CHEBI:29105"/>
        <label>1</label>
    </ligand>
</feature>
<evidence type="ECO:0000256" key="1">
    <source>
        <dbReference type="ARBA" id="ARBA00022515"/>
    </source>
</evidence>
<dbReference type="OrthoDB" id="9759544at2"/>
<evidence type="ECO:0000256" key="2">
    <source>
        <dbReference type="ARBA" id="ARBA00022705"/>
    </source>
</evidence>
<dbReference type="RefSeq" id="WP_145431618.1">
    <property type="nucleotide sequence ID" value="NZ_CP036339.1"/>
</dbReference>
<comment type="function">
    <text evidence="12">Initiates the restart of stalled replication forks, which reloads the replicative helicase on sites other than the origin of replication. Recognizes and binds to abandoned replication forks and remodels them to uncover a helicase loading site. Promotes assembly of the primosome at these replication forks.</text>
</comment>
<dbReference type="CDD" id="cd17929">
    <property type="entry name" value="DEXHc_priA"/>
    <property type="match status" value="1"/>
</dbReference>
<dbReference type="InterPro" id="IPR001650">
    <property type="entry name" value="Helicase_C-like"/>
</dbReference>
<feature type="domain" description="Helicase ATP-binding" evidence="13">
    <location>
        <begin position="245"/>
        <end position="410"/>
    </location>
</feature>
<feature type="binding site" evidence="12">
    <location>
        <position position="482"/>
    </location>
    <ligand>
        <name>Zn(2+)</name>
        <dbReference type="ChEBI" id="CHEBI:29105"/>
        <label>2</label>
    </ligand>
</feature>
<dbReference type="EMBL" id="CP036339">
    <property type="protein sequence ID" value="QDT72013.1"/>
    <property type="molecule type" value="Genomic_DNA"/>
</dbReference>
<dbReference type="GO" id="GO:1990077">
    <property type="term" value="C:primosome complex"/>
    <property type="evidence" value="ECO:0007669"/>
    <property type="project" value="UniProtKB-UniRule"/>
</dbReference>
<dbReference type="AlphaFoldDB" id="A0A517TUF1"/>
<dbReference type="Proteomes" id="UP000317909">
    <property type="component" value="Chromosome"/>
</dbReference>
<dbReference type="NCBIfam" id="TIGR00595">
    <property type="entry name" value="priA"/>
    <property type="match status" value="1"/>
</dbReference>
<sequence>MPTNQQSLFDAEPEAWEVDAAELHTVASVVLPTGPKGPFDYLVPAALADSQQPQQFLEPGRRVRVPFGRGDRTVTGYCVEVGVKRVEANRLKTVAEVVDSRALLSAPMLRLTRWMADYYLCPWGQVLEAVVPAGVRGMAGTREVNFFTAIPGALAKFSALKLRSAQQRKALETLAASNRPLTAPEIAEAADCSLAPIKGLVKHGLIEAIRMRVATDSQSADAIGRESPLELNSDQEAAFRRIKSALDAGKASGIVLHGVTGSGKTEVYLQAIEHVASFRRQAIVLVPEISLTPQTVRRFRARFDRVAVLHSHLTDAERHQHWQSIARGEVEVIVGARSAIFAPTPHLGLIVIDEEHETTFKQDQAPRYHARDVAWQRAQAEHIPLILGSATPSLEAWVRAQRGEFEKISLPKRVMNLPLPDVMTIDMRDPAQTRFGHGAITRPLHQAMVEALRGGGQVILLLNRRGFSTHIQCPACGFVLKCDHCDLALTYHRQHNTALCHYCDHEVPPPRACPDCKSPAIRYGGVGTQKLEEEVRSRFPDYKCARMDVDSMRQRGSHENVLSAFQRGEFNILLGTQMIAKGLDFPNVTLVGVINADTALHLPDFRAAERTFQLVAQVAGRTGRGKRGGRVLVQTLNPEHPAIVAAARHDYARFADHELATRRAAHYPPFGAMIRLIIRGPAEATARETAQALGERMRAAVASNGVSGARVIGPGVAPIARLRGEFRFHLQIQGPEGAALKQAVRDAAQGFAAPDGVRWIADVDPWDMQ</sequence>
<keyword evidence="6 12" id="KW-0347">Helicase</keyword>
<gene>
    <name evidence="12 14" type="primary">priA</name>
    <name evidence="14" type="ORF">I41_11780</name>
</gene>
<dbReference type="Pfam" id="PF18074">
    <property type="entry name" value="PriA_C"/>
    <property type="match status" value="1"/>
</dbReference>
<dbReference type="GO" id="GO:0008270">
    <property type="term" value="F:zinc ion binding"/>
    <property type="evidence" value="ECO:0007669"/>
    <property type="project" value="UniProtKB-UniRule"/>
</dbReference>
<keyword evidence="7 12" id="KW-0862">Zinc</keyword>
<protein>
    <recommendedName>
        <fullName evidence="12">Replication restart protein PriA</fullName>
    </recommendedName>
    <alternativeName>
        <fullName evidence="12">ATP-dependent DNA helicase PriA</fullName>
        <ecNumber evidence="12">5.6.2.4</ecNumber>
    </alternativeName>
    <alternativeName>
        <fullName evidence="12">DNA 3'-5' helicase PriA</fullName>
    </alternativeName>
</protein>
<dbReference type="SMART" id="SM00490">
    <property type="entry name" value="HELICc"/>
    <property type="match status" value="1"/>
</dbReference>
<evidence type="ECO:0000313" key="14">
    <source>
        <dbReference type="EMBL" id="QDT72013.1"/>
    </source>
</evidence>
<feature type="binding site" evidence="12">
    <location>
        <position position="500"/>
    </location>
    <ligand>
        <name>Zn(2+)</name>
        <dbReference type="ChEBI" id="CHEBI:29105"/>
        <label>2</label>
    </ligand>
</feature>
<evidence type="ECO:0000256" key="7">
    <source>
        <dbReference type="ARBA" id="ARBA00022833"/>
    </source>
</evidence>
<evidence type="ECO:0000256" key="3">
    <source>
        <dbReference type="ARBA" id="ARBA00022723"/>
    </source>
</evidence>
<comment type="cofactor">
    <cofactor evidence="12">
        <name>Zn(2+)</name>
        <dbReference type="ChEBI" id="CHEBI:29105"/>
    </cofactor>
    <text evidence="12">Binds 2 zinc ions per subunit.</text>
</comment>
<dbReference type="GO" id="GO:0006302">
    <property type="term" value="P:double-strand break repair"/>
    <property type="evidence" value="ECO:0007669"/>
    <property type="project" value="InterPro"/>
</dbReference>
<dbReference type="GO" id="GO:0016887">
    <property type="term" value="F:ATP hydrolysis activity"/>
    <property type="evidence" value="ECO:0007669"/>
    <property type="project" value="RHEA"/>
</dbReference>
<dbReference type="Pfam" id="PF00271">
    <property type="entry name" value="Helicase_C"/>
    <property type="match status" value="1"/>
</dbReference>
<dbReference type="CDD" id="cd18804">
    <property type="entry name" value="SF2_C_priA"/>
    <property type="match status" value="1"/>
</dbReference>
<keyword evidence="3 12" id="KW-0479">Metal-binding</keyword>
<dbReference type="InterPro" id="IPR011545">
    <property type="entry name" value="DEAD/DEAH_box_helicase_dom"/>
</dbReference>
<dbReference type="GO" id="GO:0006269">
    <property type="term" value="P:DNA replication, synthesis of primer"/>
    <property type="evidence" value="ECO:0007669"/>
    <property type="project" value="UniProtKB-KW"/>
</dbReference>
<feature type="binding site" evidence="12">
    <location>
        <position position="513"/>
    </location>
    <ligand>
        <name>Zn(2+)</name>
        <dbReference type="ChEBI" id="CHEBI:29105"/>
        <label>1</label>
    </ligand>
</feature>
<evidence type="ECO:0000256" key="10">
    <source>
        <dbReference type="ARBA" id="ARBA00023235"/>
    </source>
</evidence>
<dbReference type="PROSITE" id="PS51192">
    <property type="entry name" value="HELICASE_ATP_BIND_1"/>
    <property type="match status" value="1"/>
</dbReference>
<dbReference type="HAMAP" id="MF_00983">
    <property type="entry name" value="PriA"/>
    <property type="match status" value="1"/>
</dbReference>
<keyword evidence="8 12" id="KW-0067">ATP-binding</keyword>
<keyword evidence="9 12" id="KW-0238">DNA-binding</keyword>
<evidence type="ECO:0000256" key="8">
    <source>
        <dbReference type="ARBA" id="ARBA00022840"/>
    </source>
</evidence>
<dbReference type="SMART" id="SM00487">
    <property type="entry name" value="DEXDc"/>
    <property type="match status" value="1"/>
</dbReference>
<dbReference type="InterPro" id="IPR027417">
    <property type="entry name" value="P-loop_NTPase"/>
</dbReference>
<keyword evidence="5 12" id="KW-0378">Hydrolase</keyword>
<dbReference type="InterPro" id="IPR005259">
    <property type="entry name" value="PriA"/>
</dbReference>
<evidence type="ECO:0000256" key="9">
    <source>
        <dbReference type="ARBA" id="ARBA00023125"/>
    </source>
</evidence>
<proteinExistence type="inferred from homology"/>
<evidence type="ECO:0000256" key="12">
    <source>
        <dbReference type="HAMAP-Rule" id="MF_00983"/>
    </source>
</evidence>
<dbReference type="Gene3D" id="3.40.50.300">
    <property type="entry name" value="P-loop containing nucleotide triphosphate hydrolases"/>
    <property type="match status" value="2"/>
</dbReference>
<dbReference type="Pfam" id="PF17764">
    <property type="entry name" value="PriA_3primeBD"/>
    <property type="match status" value="1"/>
</dbReference>
<dbReference type="InterPro" id="IPR041222">
    <property type="entry name" value="PriA_3primeBD"/>
</dbReference>
<dbReference type="GO" id="GO:0006310">
    <property type="term" value="P:DNA recombination"/>
    <property type="evidence" value="ECO:0007669"/>
    <property type="project" value="InterPro"/>
</dbReference>
<name>A0A517TUF1_9BACT</name>
<dbReference type="Pfam" id="PF00270">
    <property type="entry name" value="DEAD"/>
    <property type="match status" value="1"/>
</dbReference>
<comment type="catalytic activity">
    <reaction evidence="11 12">
        <text>ATP + H2O = ADP + phosphate + H(+)</text>
        <dbReference type="Rhea" id="RHEA:13065"/>
        <dbReference type="ChEBI" id="CHEBI:15377"/>
        <dbReference type="ChEBI" id="CHEBI:15378"/>
        <dbReference type="ChEBI" id="CHEBI:30616"/>
        <dbReference type="ChEBI" id="CHEBI:43474"/>
        <dbReference type="ChEBI" id="CHEBI:456216"/>
        <dbReference type="EC" id="5.6.2.4"/>
    </reaction>
</comment>
<dbReference type="GO" id="GO:0003677">
    <property type="term" value="F:DNA binding"/>
    <property type="evidence" value="ECO:0007669"/>
    <property type="project" value="UniProtKB-UniRule"/>
</dbReference>
<accession>A0A517TUF1</accession>
<dbReference type="InterPro" id="IPR041236">
    <property type="entry name" value="PriA_C"/>
</dbReference>
<evidence type="ECO:0000256" key="5">
    <source>
        <dbReference type="ARBA" id="ARBA00022801"/>
    </source>
</evidence>
<dbReference type="InterPro" id="IPR040498">
    <property type="entry name" value="PriA_CRR"/>
</dbReference>
<evidence type="ECO:0000259" key="13">
    <source>
        <dbReference type="PROSITE" id="PS51192"/>
    </source>
</evidence>
<dbReference type="GO" id="GO:0006270">
    <property type="term" value="P:DNA replication initiation"/>
    <property type="evidence" value="ECO:0007669"/>
    <property type="project" value="TreeGrafter"/>
</dbReference>
<keyword evidence="1 12" id="KW-0639">Primosome</keyword>
<dbReference type="GO" id="GO:0043138">
    <property type="term" value="F:3'-5' DNA helicase activity"/>
    <property type="evidence" value="ECO:0007669"/>
    <property type="project" value="UniProtKB-EC"/>
</dbReference>
<evidence type="ECO:0000256" key="6">
    <source>
        <dbReference type="ARBA" id="ARBA00022806"/>
    </source>
</evidence>
<dbReference type="Gene3D" id="3.40.1440.60">
    <property type="entry name" value="PriA, 3(prime) DNA-binding domain"/>
    <property type="match status" value="1"/>
</dbReference>
<organism evidence="14 15">
    <name type="scientific">Lacipirellula limnantheis</name>
    <dbReference type="NCBI Taxonomy" id="2528024"/>
    <lineage>
        <taxon>Bacteria</taxon>
        <taxon>Pseudomonadati</taxon>
        <taxon>Planctomycetota</taxon>
        <taxon>Planctomycetia</taxon>
        <taxon>Pirellulales</taxon>
        <taxon>Lacipirellulaceae</taxon>
        <taxon>Lacipirellula</taxon>
    </lineage>
</organism>